<evidence type="ECO:0000313" key="7">
    <source>
        <dbReference type="EMBL" id="CAC5421932.1"/>
    </source>
</evidence>
<evidence type="ECO:0000259" key="6">
    <source>
        <dbReference type="PROSITE" id="PS50850"/>
    </source>
</evidence>
<dbReference type="PANTHER" id="PTHR24064">
    <property type="entry name" value="SOLUTE CARRIER FAMILY 22 MEMBER"/>
    <property type="match status" value="1"/>
</dbReference>
<feature type="transmembrane region" description="Helical" evidence="5">
    <location>
        <begin position="425"/>
        <end position="446"/>
    </location>
</feature>
<evidence type="ECO:0000256" key="5">
    <source>
        <dbReference type="SAM" id="Phobius"/>
    </source>
</evidence>
<dbReference type="AlphaFoldDB" id="A0A6J8EQC2"/>
<accession>A0A6J8EQC2</accession>
<dbReference type="SUPFAM" id="SSF103473">
    <property type="entry name" value="MFS general substrate transporter"/>
    <property type="match status" value="1"/>
</dbReference>
<feature type="transmembrane region" description="Helical" evidence="5">
    <location>
        <begin position="483"/>
        <end position="502"/>
    </location>
</feature>
<evidence type="ECO:0000256" key="3">
    <source>
        <dbReference type="ARBA" id="ARBA00022989"/>
    </source>
</evidence>
<dbReference type="GO" id="GO:0016020">
    <property type="term" value="C:membrane"/>
    <property type="evidence" value="ECO:0007669"/>
    <property type="project" value="UniProtKB-SubCell"/>
</dbReference>
<proteinExistence type="predicted"/>
<feature type="transmembrane region" description="Helical" evidence="5">
    <location>
        <begin position="24"/>
        <end position="46"/>
    </location>
</feature>
<dbReference type="GO" id="GO:0022857">
    <property type="term" value="F:transmembrane transporter activity"/>
    <property type="evidence" value="ECO:0007669"/>
    <property type="project" value="InterPro"/>
</dbReference>
<sequence length="610" mass="67849">MSVDVNDYLESVLTDSGVCGKFQLLFYCLVYGSMVPAAFSVLMMAFGGIEPHWSCYWLSKNGLLLNVTSQMMCKPDNSTIEAVCISKTFDSSMSTIVDKVIILQVSKSVTIKNMSVDVNDYLESVLTDSGVCGKFQLLFYCLVYGSMVPAAFSVLMMAFGGIEPHWSCYWLSKNGLLLNVTSQMMCKQDNSTIEAVCISKTFDSSMSTIVDKWDLTCDKEWIISTITTIQLAGLLFGAFMSGQIGDLFGRKPTFFLSFIMLFTFNLLAAFSVSWQMFAVLRFFIGISSGWYLTIYIIILAELTSTKYRSGIVAFPAWPIGTMIFGLFCWILHDWQNIQITTSILCLPWLIGLCFVPESYRWFVSRNKINEAHQVLIKIAKLNGKPPPDFVKLCDVIAMSKTENTRDRKHTVVDILKTKHLLKDTLLLNVCWISCGYGYFAISFGVQQLSGNLYLNIVLLGLVDVVQILVSFIANKIGRKRTTFIFFAVAGITGIVVGILQFLDLNNKGQLVNGFAFTSKMCVNSGWISLIILTSEIYPTVVRNVGFGLNNSVARVGAMTAPQLVFASKHIPGLSYLLLGGLFLLSCICLVFLPETNRKALKDTIDENEGL</sequence>
<feature type="transmembrane region" description="Helical" evidence="5">
    <location>
        <begin position="221"/>
        <end position="241"/>
    </location>
</feature>
<feature type="transmembrane region" description="Helical" evidence="5">
    <location>
        <begin position="338"/>
        <end position="355"/>
    </location>
</feature>
<feature type="domain" description="Major facilitator superfamily (MFS) profile" evidence="6">
    <location>
        <begin position="175"/>
        <end position="597"/>
    </location>
</feature>
<evidence type="ECO:0000313" key="8">
    <source>
        <dbReference type="Proteomes" id="UP000507470"/>
    </source>
</evidence>
<dbReference type="EMBL" id="CACVKT020009453">
    <property type="protein sequence ID" value="CAC5421932.1"/>
    <property type="molecule type" value="Genomic_DNA"/>
</dbReference>
<keyword evidence="8" id="KW-1185">Reference proteome</keyword>
<organism evidence="7 8">
    <name type="scientific">Mytilus coruscus</name>
    <name type="common">Sea mussel</name>
    <dbReference type="NCBI Taxonomy" id="42192"/>
    <lineage>
        <taxon>Eukaryota</taxon>
        <taxon>Metazoa</taxon>
        <taxon>Spiralia</taxon>
        <taxon>Lophotrochozoa</taxon>
        <taxon>Mollusca</taxon>
        <taxon>Bivalvia</taxon>
        <taxon>Autobranchia</taxon>
        <taxon>Pteriomorphia</taxon>
        <taxon>Mytilida</taxon>
        <taxon>Mytiloidea</taxon>
        <taxon>Mytilidae</taxon>
        <taxon>Mytilinae</taxon>
        <taxon>Mytilus</taxon>
    </lineage>
</organism>
<dbReference type="PROSITE" id="PS50850">
    <property type="entry name" value="MFS"/>
    <property type="match status" value="1"/>
</dbReference>
<keyword evidence="4 5" id="KW-0472">Membrane</keyword>
<dbReference type="InterPro" id="IPR005829">
    <property type="entry name" value="Sugar_transporter_CS"/>
</dbReference>
<feature type="transmembrane region" description="Helical" evidence="5">
    <location>
        <begin position="452"/>
        <end position="471"/>
    </location>
</feature>
<feature type="transmembrane region" description="Helical" evidence="5">
    <location>
        <begin position="278"/>
        <end position="299"/>
    </location>
</feature>
<feature type="transmembrane region" description="Helical" evidence="5">
    <location>
        <begin position="573"/>
        <end position="592"/>
    </location>
</feature>
<dbReference type="OrthoDB" id="6262629at2759"/>
<dbReference type="InterPro" id="IPR005828">
    <property type="entry name" value="MFS_sugar_transport-like"/>
</dbReference>
<dbReference type="Proteomes" id="UP000507470">
    <property type="component" value="Unassembled WGS sequence"/>
</dbReference>
<reference evidence="7 8" key="1">
    <citation type="submission" date="2020-06" db="EMBL/GenBank/DDBJ databases">
        <authorList>
            <person name="Li R."/>
            <person name="Bekaert M."/>
        </authorList>
    </citation>
    <scope>NUCLEOTIDE SEQUENCE [LARGE SCALE GENOMIC DNA]</scope>
    <source>
        <strain evidence="8">wild</strain>
    </source>
</reference>
<evidence type="ECO:0000256" key="4">
    <source>
        <dbReference type="ARBA" id="ARBA00023136"/>
    </source>
</evidence>
<dbReference type="Pfam" id="PF00083">
    <property type="entry name" value="Sugar_tr"/>
    <property type="match status" value="1"/>
</dbReference>
<name>A0A6J8EQC2_MYTCO</name>
<evidence type="ECO:0000256" key="2">
    <source>
        <dbReference type="ARBA" id="ARBA00022692"/>
    </source>
</evidence>
<dbReference type="InterPro" id="IPR020846">
    <property type="entry name" value="MFS_dom"/>
</dbReference>
<feature type="transmembrane region" description="Helical" evidence="5">
    <location>
        <begin position="137"/>
        <end position="162"/>
    </location>
</feature>
<dbReference type="PROSITE" id="PS00217">
    <property type="entry name" value="SUGAR_TRANSPORT_2"/>
    <property type="match status" value="1"/>
</dbReference>
<feature type="transmembrane region" description="Helical" evidence="5">
    <location>
        <begin position="253"/>
        <end position="272"/>
    </location>
</feature>
<feature type="transmembrane region" description="Helical" evidence="5">
    <location>
        <begin position="311"/>
        <end position="332"/>
    </location>
</feature>
<protein>
    <submittedName>
        <fullName evidence="7">SLC22A4_5</fullName>
    </submittedName>
</protein>
<keyword evidence="3 5" id="KW-1133">Transmembrane helix</keyword>
<comment type="subcellular location">
    <subcellularLocation>
        <location evidence="1">Membrane</location>
        <topology evidence="1">Multi-pass membrane protein</topology>
    </subcellularLocation>
</comment>
<dbReference type="InterPro" id="IPR036259">
    <property type="entry name" value="MFS_trans_sf"/>
</dbReference>
<dbReference type="Gene3D" id="1.20.1250.20">
    <property type="entry name" value="MFS general substrate transporter like domains"/>
    <property type="match status" value="1"/>
</dbReference>
<gene>
    <name evidence="7" type="ORF">MCOR_54016</name>
</gene>
<evidence type="ECO:0000256" key="1">
    <source>
        <dbReference type="ARBA" id="ARBA00004141"/>
    </source>
</evidence>
<keyword evidence="2 5" id="KW-0812">Transmembrane</keyword>